<feature type="transmembrane region" description="Helical" evidence="4">
    <location>
        <begin position="157"/>
        <end position="176"/>
    </location>
</feature>
<dbReference type="Proteomes" id="UP000827092">
    <property type="component" value="Unassembled WGS sequence"/>
</dbReference>
<organism evidence="5 6">
    <name type="scientific">Oedothorax gibbosus</name>
    <dbReference type="NCBI Taxonomy" id="931172"/>
    <lineage>
        <taxon>Eukaryota</taxon>
        <taxon>Metazoa</taxon>
        <taxon>Ecdysozoa</taxon>
        <taxon>Arthropoda</taxon>
        <taxon>Chelicerata</taxon>
        <taxon>Arachnida</taxon>
        <taxon>Araneae</taxon>
        <taxon>Araneomorphae</taxon>
        <taxon>Entelegynae</taxon>
        <taxon>Araneoidea</taxon>
        <taxon>Linyphiidae</taxon>
        <taxon>Erigoninae</taxon>
        <taxon>Oedothorax</taxon>
    </lineage>
</organism>
<keyword evidence="3 4" id="KW-0472">Membrane</keyword>
<dbReference type="PANTHER" id="PTHR23121:SF9">
    <property type="entry name" value="SODIUM-DEPENDENT GLUCOSE TRANSPORTER 1"/>
    <property type="match status" value="1"/>
</dbReference>
<reference evidence="5 6" key="1">
    <citation type="journal article" date="2022" name="Nat. Ecol. Evol.">
        <title>A masculinizing supergene underlies an exaggerated male reproductive morph in a spider.</title>
        <authorList>
            <person name="Hendrickx F."/>
            <person name="De Corte Z."/>
            <person name="Sonet G."/>
            <person name="Van Belleghem S.M."/>
            <person name="Kostlbacher S."/>
            <person name="Vangestel C."/>
        </authorList>
    </citation>
    <scope>NUCLEOTIDE SEQUENCE [LARGE SCALE GENOMIC DNA]</scope>
    <source>
        <strain evidence="5">W744_W776</strain>
    </source>
</reference>
<sequence>MFIRQGQWTLLPDTAFCIRSRWSYIPINSSTILGTLHFKRKTTTSSKHFCSLPQPKLSDCPRKRLPEHFCSIWTFSLSRLLRLCLHRQYGIRGHHPISCSVHHSATGLHGSEYRHTRDQGAQQIFVVVLLNFLLLFVETDTEKGYAQMVATYAVKGPLRLTPAVGSYLTSTFWGTFTVSRFCAIFLSLSSATCFGIAPLFPTAIAWIEQYITVTNKFVALFATGCAFGEMVIPYTITTPSLRKNLKFSATW</sequence>
<keyword evidence="2 4" id="KW-1133">Transmembrane helix</keyword>
<dbReference type="EMBL" id="JAFNEN010000516">
    <property type="protein sequence ID" value="KAG8181422.1"/>
    <property type="molecule type" value="Genomic_DNA"/>
</dbReference>
<evidence type="ECO:0000256" key="2">
    <source>
        <dbReference type="ARBA" id="ARBA00022989"/>
    </source>
</evidence>
<feature type="transmembrane region" description="Helical" evidence="4">
    <location>
        <begin position="120"/>
        <end position="137"/>
    </location>
</feature>
<dbReference type="PANTHER" id="PTHR23121">
    <property type="entry name" value="SODIUM-DEPENDENT GLUCOSE TRANSPORTER 1"/>
    <property type="match status" value="1"/>
</dbReference>
<comment type="caution">
    <text evidence="5">The sequence shown here is derived from an EMBL/GenBank/DDBJ whole genome shotgun (WGS) entry which is preliminary data.</text>
</comment>
<proteinExistence type="predicted"/>
<name>A0AAV6UA83_9ARAC</name>
<keyword evidence="6" id="KW-1185">Reference proteome</keyword>
<keyword evidence="1 4" id="KW-0812">Transmembrane</keyword>
<evidence type="ECO:0000256" key="4">
    <source>
        <dbReference type="SAM" id="Phobius"/>
    </source>
</evidence>
<accession>A0AAV6UA83</accession>
<protein>
    <submittedName>
        <fullName evidence="5">Uncharacterized protein</fullName>
    </submittedName>
</protein>
<evidence type="ECO:0000313" key="6">
    <source>
        <dbReference type="Proteomes" id="UP000827092"/>
    </source>
</evidence>
<feature type="transmembrane region" description="Helical" evidence="4">
    <location>
        <begin position="183"/>
        <end position="205"/>
    </location>
</feature>
<evidence type="ECO:0000256" key="1">
    <source>
        <dbReference type="ARBA" id="ARBA00022692"/>
    </source>
</evidence>
<gene>
    <name evidence="5" type="ORF">JTE90_018889</name>
</gene>
<feature type="transmembrane region" description="Helical" evidence="4">
    <location>
        <begin position="217"/>
        <end position="236"/>
    </location>
</feature>
<dbReference type="AlphaFoldDB" id="A0AAV6UA83"/>
<evidence type="ECO:0000313" key="5">
    <source>
        <dbReference type="EMBL" id="KAG8181422.1"/>
    </source>
</evidence>
<evidence type="ECO:0000256" key="3">
    <source>
        <dbReference type="ARBA" id="ARBA00023136"/>
    </source>
</evidence>